<dbReference type="PANTHER" id="PTHR42887">
    <property type="entry name" value="OS12G0638800 PROTEIN"/>
    <property type="match status" value="1"/>
</dbReference>
<dbReference type="SUPFAM" id="SSF51905">
    <property type="entry name" value="FAD/NAD(P)-binding domain"/>
    <property type="match status" value="1"/>
</dbReference>
<evidence type="ECO:0000256" key="3">
    <source>
        <dbReference type="ARBA" id="ARBA00022827"/>
    </source>
</evidence>
<dbReference type="Gene3D" id="3.50.50.60">
    <property type="entry name" value="FAD/NAD(P)-binding domain"/>
    <property type="match status" value="1"/>
</dbReference>
<evidence type="ECO:0000313" key="6">
    <source>
        <dbReference type="EMBL" id="TWH76170.1"/>
    </source>
</evidence>
<dbReference type="NCBIfam" id="TIGR03862">
    <property type="entry name" value="flavo_PP4765"/>
    <property type="match status" value="1"/>
</dbReference>
<organism evidence="6 7">
    <name type="scientific">Azomonas agilis</name>
    <dbReference type="NCBI Taxonomy" id="116849"/>
    <lineage>
        <taxon>Bacteria</taxon>
        <taxon>Pseudomonadati</taxon>
        <taxon>Pseudomonadota</taxon>
        <taxon>Gammaproteobacteria</taxon>
        <taxon>Pseudomonadales</taxon>
        <taxon>Pseudomonadaceae</taxon>
        <taxon>Azomonas</taxon>
    </lineage>
</organism>
<proteinExistence type="predicted"/>
<evidence type="ECO:0000256" key="1">
    <source>
        <dbReference type="ARBA" id="ARBA00001974"/>
    </source>
</evidence>
<evidence type="ECO:0008006" key="8">
    <source>
        <dbReference type="Google" id="ProtNLM"/>
    </source>
</evidence>
<dbReference type="OrthoDB" id="5288829at2"/>
<dbReference type="Gene3D" id="1.10.8.260">
    <property type="entry name" value="HI0933 insert domain-like"/>
    <property type="match status" value="1"/>
</dbReference>
<keyword evidence="7" id="KW-1185">Reference proteome</keyword>
<feature type="domain" description="RsdA/BaiN/AoA(So)-like insert" evidence="5">
    <location>
        <begin position="196"/>
        <end position="349"/>
    </location>
</feature>
<evidence type="ECO:0000259" key="4">
    <source>
        <dbReference type="Pfam" id="PF03486"/>
    </source>
</evidence>
<dbReference type="InterPro" id="IPR057661">
    <property type="entry name" value="RsdA/BaiN/AoA(So)_Rossmann"/>
</dbReference>
<dbReference type="PANTHER" id="PTHR42887:SF1">
    <property type="entry name" value="BLR3961 PROTEIN"/>
    <property type="match status" value="1"/>
</dbReference>
<accession>A0A562IZ99</accession>
<name>A0A562IZ99_9GAMM</name>
<dbReference type="Gene3D" id="2.40.30.10">
    <property type="entry name" value="Translation factors"/>
    <property type="match status" value="1"/>
</dbReference>
<dbReference type="SUPFAM" id="SSF160996">
    <property type="entry name" value="HI0933 insert domain-like"/>
    <property type="match status" value="1"/>
</dbReference>
<dbReference type="InterPro" id="IPR022460">
    <property type="entry name" value="Flavoprotein_PP4765"/>
</dbReference>
<dbReference type="Pfam" id="PF03486">
    <property type="entry name" value="HI0933_like"/>
    <property type="match status" value="1"/>
</dbReference>
<evidence type="ECO:0000256" key="2">
    <source>
        <dbReference type="ARBA" id="ARBA00022630"/>
    </source>
</evidence>
<dbReference type="Proteomes" id="UP000319627">
    <property type="component" value="Unassembled WGS sequence"/>
</dbReference>
<dbReference type="RefSeq" id="WP_144570824.1">
    <property type="nucleotide sequence ID" value="NZ_VLKG01000003.1"/>
</dbReference>
<dbReference type="InterPro" id="IPR036188">
    <property type="entry name" value="FAD/NAD-bd_sf"/>
</dbReference>
<dbReference type="InterPro" id="IPR004792">
    <property type="entry name" value="BaiN-like"/>
</dbReference>
<gene>
    <name evidence="6" type="ORF">LX59_01089</name>
</gene>
<keyword evidence="2" id="KW-0285">Flavoprotein</keyword>
<dbReference type="NCBIfam" id="TIGR00275">
    <property type="entry name" value="aminoacetone oxidase family FAD-binding enzyme"/>
    <property type="match status" value="1"/>
</dbReference>
<dbReference type="InterPro" id="IPR023166">
    <property type="entry name" value="BaiN-like_dom_sf"/>
</dbReference>
<dbReference type="Pfam" id="PF22780">
    <property type="entry name" value="HI0933_like_1st"/>
    <property type="match status" value="1"/>
</dbReference>
<evidence type="ECO:0000313" key="7">
    <source>
        <dbReference type="Proteomes" id="UP000319627"/>
    </source>
</evidence>
<comment type="caution">
    <text evidence="6">The sequence shown here is derived from an EMBL/GenBank/DDBJ whole genome shotgun (WGS) entry which is preliminary data.</text>
</comment>
<keyword evidence="3" id="KW-0274">FAD</keyword>
<reference evidence="6 7" key="1">
    <citation type="submission" date="2019-07" db="EMBL/GenBank/DDBJ databases">
        <title>Genomic Encyclopedia of Type Strains, Phase I: the one thousand microbial genomes (KMG-I) project.</title>
        <authorList>
            <person name="Kyrpides N."/>
        </authorList>
    </citation>
    <scope>NUCLEOTIDE SEQUENCE [LARGE SCALE GENOMIC DNA]</scope>
    <source>
        <strain evidence="6 7">DSM 375</strain>
    </source>
</reference>
<dbReference type="InterPro" id="IPR055178">
    <property type="entry name" value="RsdA/BaiN/AoA(So)-like_dom"/>
</dbReference>
<evidence type="ECO:0000259" key="5">
    <source>
        <dbReference type="Pfam" id="PF22780"/>
    </source>
</evidence>
<dbReference type="AlphaFoldDB" id="A0A562IZ99"/>
<feature type="domain" description="RsdA/BaiN/AoA(So)-like Rossmann fold-like" evidence="4">
    <location>
        <begin position="10"/>
        <end position="401"/>
    </location>
</feature>
<protein>
    <recommendedName>
        <fullName evidence="8">TIGR03862 family flavoprotein</fullName>
    </recommendedName>
</protein>
<dbReference type="PRINTS" id="PR00419">
    <property type="entry name" value="ADXRDTASE"/>
</dbReference>
<sequence length="410" mass="44739">MTQPYTTHPILVIGAGPAGLMAAEVLSQSGYGVSVFDAMPSVGRKFLRAGIGGLNLTHAEPFADFVRRYGAKSTVLRPILDSFNPVAVSAWAQSLGIETFVGSSGRVFPRDMKAAPLLRAWLHRLRQQGVSIHTRHYWRGWNEQGAAIFDTPEGEKSVHYAAILLALGGASWPQLGSDGRWVNLLQERQIPITPLQPANCGFEVEAWSPHLKQHWAGAPLKGVILSHHNQPSHKGECILTQHGLEGGLIYTLAVEIRQEILQKGQALVHLDLVPERSLDQVIAALSQSRGSKSLSTHLKRQLGLEGPKTALIYELTSAEIRTDARQLAQAIKGLPIYLKRPRPLAEAISTAGGVSFEALDQHLMVQEFPGIFCAGEMLDWEAPTGGYLLTACFATGHWAAQGIMDWLRQS</sequence>
<comment type="cofactor">
    <cofactor evidence="1">
        <name>FAD</name>
        <dbReference type="ChEBI" id="CHEBI:57692"/>
    </cofactor>
</comment>
<dbReference type="EMBL" id="VLKG01000003">
    <property type="protein sequence ID" value="TWH76170.1"/>
    <property type="molecule type" value="Genomic_DNA"/>
</dbReference>